<name>A0A0F8WUU2_9ZZZZ</name>
<dbReference type="AlphaFoldDB" id="A0A0F8WUU2"/>
<gene>
    <name evidence="2" type="ORF">LCGC14_3107510</name>
</gene>
<comment type="caution">
    <text evidence="2">The sequence shown here is derived from an EMBL/GenBank/DDBJ whole genome shotgun (WGS) entry which is preliminary data.</text>
</comment>
<dbReference type="InterPro" id="IPR025150">
    <property type="entry name" value="GH123_cat"/>
</dbReference>
<feature type="domain" description="Glycoside hydrolase 123 catalytic" evidence="1">
    <location>
        <begin position="2"/>
        <end position="285"/>
    </location>
</feature>
<feature type="non-terminal residue" evidence="2">
    <location>
        <position position="1"/>
    </location>
</feature>
<dbReference type="EMBL" id="LAZR01067151">
    <property type="protein sequence ID" value="KKK52180.1"/>
    <property type="molecule type" value="Genomic_DNA"/>
</dbReference>
<evidence type="ECO:0000259" key="1">
    <source>
        <dbReference type="Pfam" id="PF13320"/>
    </source>
</evidence>
<sequence>HLKLLAQAGQTFITTYITHDAWGETIYHNEGTMVEWIRGRDGAWRFDYTNFDKYVELALHCGITDAITCYTPVSWQNRYRYVDEATGEYVHVQWSPSSNEFESFWLVFLNDLEAHLKQRGWFERTYLGVNENPMPDTKAAIAMINKANPKWKITYAGHWRMELSEALDDYCIIIDHGPSREAIVGRRQSGQTTTFYVCCGPARPNSFTFSPPAENVFLAWHAAAKGLTGYLFWAFNTWVPNPLQDARWHRYPAGTLFQFYPGPRTSIRFEKLVEGIQDFEKIRILREEFLKDENEYGLLKLEYAVSLIKIEKLDKVPASEDHVPFLVEIPS</sequence>
<protein>
    <recommendedName>
        <fullName evidence="1">Glycoside hydrolase 123 catalytic domain-containing protein</fullName>
    </recommendedName>
</protein>
<dbReference type="Pfam" id="PF13320">
    <property type="entry name" value="GH123_cat"/>
    <property type="match status" value="1"/>
</dbReference>
<organism evidence="2">
    <name type="scientific">marine sediment metagenome</name>
    <dbReference type="NCBI Taxonomy" id="412755"/>
    <lineage>
        <taxon>unclassified sequences</taxon>
        <taxon>metagenomes</taxon>
        <taxon>ecological metagenomes</taxon>
    </lineage>
</organism>
<accession>A0A0F8WUU2</accession>
<proteinExistence type="predicted"/>
<evidence type="ECO:0000313" key="2">
    <source>
        <dbReference type="EMBL" id="KKK52180.1"/>
    </source>
</evidence>
<reference evidence="2" key="1">
    <citation type="journal article" date="2015" name="Nature">
        <title>Complex archaea that bridge the gap between prokaryotes and eukaryotes.</title>
        <authorList>
            <person name="Spang A."/>
            <person name="Saw J.H."/>
            <person name="Jorgensen S.L."/>
            <person name="Zaremba-Niedzwiedzka K."/>
            <person name="Martijn J."/>
            <person name="Lind A.E."/>
            <person name="van Eijk R."/>
            <person name="Schleper C."/>
            <person name="Guy L."/>
            <person name="Ettema T.J."/>
        </authorList>
    </citation>
    <scope>NUCLEOTIDE SEQUENCE</scope>
</reference>